<feature type="region of interest" description="Disordered" evidence="5">
    <location>
        <begin position="297"/>
        <end position="391"/>
    </location>
</feature>
<comment type="subcellular location">
    <subcellularLocation>
        <location evidence="1">Cytoplasm</location>
        <location evidence="1">Cytoskeleton</location>
        <location evidence="1">Cilium axoneme</location>
    </subcellularLocation>
</comment>
<keyword evidence="7" id="KW-1185">Reference proteome</keyword>
<sequence length="391" mass="44290">MSNVKYNDAYEKRLAQTIKLLGRDQEETKIDEDTGETVVVKKVYRGKPITREMAQDLEYRAIVAEGRTLYQAQQYRRAIDAFSQAMDIQKEDQSILIDRANSYIKVGQPEDALKDVDAFLSKNPNDPRAILTKAEAYFSMGEFEFALVFFQRGINIRKDMSGFKDGIIKCKSAILDAINGKNLFQANPNFAVSRPRKSLIDMPKEKTATQQVDEAKLQETAALLPEKVEPLQVPAEKAQYLGELQLDYDYLLELQEEVKVMMNEAQDDEQSKAEDEKISQLVADALIYLDQRGDFWYQQGGPEKSENTTAAEGQTSQSTSARSPIKSPNRTRSSGRTLSKARAQPKNGQRTAHYEMSKIQQYEAKYGSPDRKTRSPTKATGQQYESESNLQ</sequence>
<reference evidence="6 7" key="1">
    <citation type="submission" date="2024-04" db="EMBL/GenBank/DDBJ databases">
        <title>Tritrichomonas musculus Genome.</title>
        <authorList>
            <person name="Alves-Ferreira E."/>
            <person name="Grigg M."/>
            <person name="Lorenzi H."/>
            <person name="Galac M."/>
        </authorList>
    </citation>
    <scope>NUCLEOTIDE SEQUENCE [LARGE SCALE GENOMIC DNA]</scope>
    <source>
        <strain evidence="6 7">EAF2021</strain>
    </source>
</reference>
<dbReference type="PANTHER" id="PTHR23040:SF2">
    <property type="entry name" value="OUTER DYNEIN ARM-DOCKING COMPLEX SUBUNIT 4"/>
    <property type="match status" value="1"/>
</dbReference>
<gene>
    <name evidence="6" type="ORF">M9Y10_043475</name>
</gene>
<comment type="caution">
    <text evidence="6">The sequence shown here is derived from an EMBL/GenBank/DDBJ whole genome shotgun (WGS) entry which is preliminary data.</text>
</comment>
<evidence type="ECO:0000256" key="2">
    <source>
        <dbReference type="ARBA" id="ARBA00034139"/>
    </source>
</evidence>
<feature type="compositionally biased region" description="Polar residues" evidence="5">
    <location>
        <begin position="307"/>
        <end position="337"/>
    </location>
</feature>
<dbReference type="Gene3D" id="1.25.40.10">
    <property type="entry name" value="Tetratricopeptide repeat domain"/>
    <property type="match status" value="1"/>
</dbReference>
<protein>
    <recommendedName>
        <fullName evidence="2">Outer dynein arm-docking complex subunit 4</fullName>
    </recommendedName>
    <alternativeName>
        <fullName evidence="3">Tetratricopeptide repeat protein 25</fullName>
    </alternativeName>
</protein>
<dbReference type="PROSITE" id="PS50005">
    <property type="entry name" value="TPR"/>
    <property type="match status" value="2"/>
</dbReference>
<name>A0ABR2JZS6_9EUKA</name>
<evidence type="ECO:0000256" key="4">
    <source>
        <dbReference type="PROSITE-ProRule" id="PRU00339"/>
    </source>
</evidence>
<evidence type="ECO:0000256" key="3">
    <source>
        <dbReference type="ARBA" id="ARBA00034143"/>
    </source>
</evidence>
<organism evidence="6 7">
    <name type="scientific">Tritrichomonas musculus</name>
    <dbReference type="NCBI Taxonomy" id="1915356"/>
    <lineage>
        <taxon>Eukaryota</taxon>
        <taxon>Metamonada</taxon>
        <taxon>Parabasalia</taxon>
        <taxon>Tritrichomonadida</taxon>
        <taxon>Tritrichomonadidae</taxon>
        <taxon>Tritrichomonas</taxon>
    </lineage>
</organism>
<evidence type="ECO:0000313" key="7">
    <source>
        <dbReference type="Proteomes" id="UP001470230"/>
    </source>
</evidence>
<evidence type="ECO:0000313" key="6">
    <source>
        <dbReference type="EMBL" id="KAK8884365.1"/>
    </source>
</evidence>
<accession>A0ABR2JZS6</accession>
<dbReference type="InterPro" id="IPR019734">
    <property type="entry name" value="TPR_rpt"/>
</dbReference>
<dbReference type="SUPFAM" id="SSF48452">
    <property type="entry name" value="TPR-like"/>
    <property type="match status" value="1"/>
</dbReference>
<dbReference type="InterPro" id="IPR040111">
    <property type="entry name" value="ODAD4"/>
</dbReference>
<dbReference type="PANTHER" id="PTHR23040">
    <property type="match status" value="1"/>
</dbReference>
<dbReference type="Proteomes" id="UP001470230">
    <property type="component" value="Unassembled WGS sequence"/>
</dbReference>
<keyword evidence="4" id="KW-0802">TPR repeat</keyword>
<feature type="compositionally biased region" description="Polar residues" evidence="5">
    <location>
        <begin position="376"/>
        <end position="391"/>
    </location>
</feature>
<dbReference type="SMART" id="SM00028">
    <property type="entry name" value="TPR"/>
    <property type="match status" value="3"/>
</dbReference>
<evidence type="ECO:0000256" key="5">
    <source>
        <dbReference type="SAM" id="MobiDB-lite"/>
    </source>
</evidence>
<dbReference type="InterPro" id="IPR011990">
    <property type="entry name" value="TPR-like_helical_dom_sf"/>
</dbReference>
<feature type="repeat" description="TPR" evidence="4">
    <location>
        <begin position="127"/>
        <end position="160"/>
    </location>
</feature>
<dbReference type="EMBL" id="JAPFFF010000008">
    <property type="protein sequence ID" value="KAK8884365.1"/>
    <property type="molecule type" value="Genomic_DNA"/>
</dbReference>
<feature type="repeat" description="TPR" evidence="4">
    <location>
        <begin position="59"/>
        <end position="92"/>
    </location>
</feature>
<proteinExistence type="predicted"/>
<evidence type="ECO:0000256" key="1">
    <source>
        <dbReference type="ARBA" id="ARBA00004430"/>
    </source>
</evidence>